<evidence type="ECO:0000259" key="3">
    <source>
        <dbReference type="PROSITE" id="PS50089"/>
    </source>
</evidence>
<protein>
    <recommendedName>
        <fullName evidence="3">RING-type domain-containing protein</fullName>
    </recommendedName>
</protein>
<feature type="compositionally biased region" description="Acidic residues" evidence="2">
    <location>
        <begin position="142"/>
        <end position="155"/>
    </location>
</feature>
<feature type="region of interest" description="Disordered" evidence="2">
    <location>
        <begin position="81"/>
        <end position="188"/>
    </location>
</feature>
<accession>A0ABQ0M7R0</accession>
<keyword evidence="1" id="KW-0479">Metal-binding</keyword>
<feature type="compositionally biased region" description="Acidic residues" evidence="2">
    <location>
        <begin position="170"/>
        <end position="188"/>
    </location>
</feature>
<dbReference type="InterPro" id="IPR013083">
    <property type="entry name" value="Znf_RING/FYVE/PHD"/>
</dbReference>
<dbReference type="SUPFAM" id="SSF57850">
    <property type="entry name" value="RING/U-box"/>
    <property type="match status" value="1"/>
</dbReference>
<name>A0ABQ0M7R0_MYCCL</name>
<proteinExistence type="predicted"/>
<dbReference type="InterPro" id="IPR001841">
    <property type="entry name" value="Znf_RING"/>
</dbReference>
<evidence type="ECO:0000256" key="2">
    <source>
        <dbReference type="SAM" id="MobiDB-lite"/>
    </source>
</evidence>
<evidence type="ECO:0000256" key="1">
    <source>
        <dbReference type="PROSITE-ProRule" id="PRU00175"/>
    </source>
</evidence>
<feature type="compositionally biased region" description="Acidic residues" evidence="2">
    <location>
        <begin position="85"/>
        <end position="107"/>
    </location>
</feature>
<evidence type="ECO:0000313" key="4">
    <source>
        <dbReference type="EMBL" id="GAT59398.1"/>
    </source>
</evidence>
<evidence type="ECO:0000313" key="5">
    <source>
        <dbReference type="Proteomes" id="UP000815677"/>
    </source>
</evidence>
<reference evidence="4" key="1">
    <citation type="submission" date="2014-09" db="EMBL/GenBank/DDBJ databases">
        <title>Genome sequence of the luminous mushroom Mycena chlorophos for searching fungal bioluminescence genes.</title>
        <authorList>
            <person name="Tanaka Y."/>
            <person name="Kasuga D."/>
            <person name="Oba Y."/>
            <person name="Hase S."/>
            <person name="Sato K."/>
            <person name="Oba Y."/>
            <person name="Sakakibara Y."/>
        </authorList>
    </citation>
    <scope>NUCLEOTIDE SEQUENCE</scope>
</reference>
<dbReference type="Proteomes" id="UP000815677">
    <property type="component" value="Unassembled WGS sequence"/>
</dbReference>
<keyword evidence="5" id="KW-1185">Reference proteome</keyword>
<feature type="domain" description="RING-type" evidence="3">
    <location>
        <begin position="31"/>
        <end position="74"/>
    </location>
</feature>
<dbReference type="EMBL" id="DF849863">
    <property type="protein sequence ID" value="GAT59398.1"/>
    <property type="molecule type" value="Genomic_DNA"/>
</dbReference>
<keyword evidence="1" id="KW-0862">Zinc</keyword>
<sequence>MDHDVLQTIQEFWQSLPCLDPSSLNNDDSGCPICLVDWPLVECGITKLQCGHIFCRNDLSAWIRNLRGSCPTCRAVFLDIRPPSSDDESSDGGEYVPPDEIEEEEDSFAFTSDGFTDAESNADEVDMEDDSEWDRSSMADTGPEDEDTDGEDELASDAFAEMVDVPTGIDDQEVELDDSQSSDDQELK</sequence>
<keyword evidence="1" id="KW-0863">Zinc-finger</keyword>
<dbReference type="Gene3D" id="3.30.40.10">
    <property type="entry name" value="Zinc/RING finger domain, C3HC4 (zinc finger)"/>
    <property type="match status" value="1"/>
</dbReference>
<feature type="compositionally biased region" description="Acidic residues" evidence="2">
    <location>
        <begin position="120"/>
        <end position="132"/>
    </location>
</feature>
<dbReference type="Pfam" id="PF13639">
    <property type="entry name" value="zf-RING_2"/>
    <property type="match status" value="1"/>
</dbReference>
<gene>
    <name evidence="4" type="ORF">MCHLO_15691</name>
</gene>
<dbReference type="PROSITE" id="PS50089">
    <property type="entry name" value="ZF_RING_2"/>
    <property type="match status" value="1"/>
</dbReference>
<organism evidence="4 5">
    <name type="scientific">Mycena chlorophos</name>
    <name type="common">Agaric fungus</name>
    <name type="synonym">Agaricus chlorophos</name>
    <dbReference type="NCBI Taxonomy" id="658473"/>
    <lineage>
        <taxon>Eukaryota</taxon>
        <taxon>Fungi</taxon>
        <taxon>Dikarya</taxon>
        <taxon>Basidiomycota</taxon>
        <taxon>Agaricomycotina</taxon>
        <taxon>Agaricomycetes</taxon>
        <taxon>Agaricomycetidae</taxon>
        <taxon>Agaricales</taxon>
        <taxon>Marasmiineae</taxon>
        <taxon>Mycenaceae</taxon>
        <taxon>Mycena</taxon>
    </lineage>
</organism>